<evidence type="ECO:0000313" key="3">
    <source>
        <dbReference type="Proteomes" id="UP000281553"/>
    </source>
</evidence>
<dbReference type="OrthoDB" id="10009162at2759"/>
<dbReference type="Proteomes" id="UP000281553">
    <property type="component" value="Unassembled WGS sequence"/>
</dbReference>
<protein>
    <recommendedName>
        <fullName evidence="1">Reverse transcriptase domain-containing protein</fullName>
    </recommendedName>
</protein>
<accession>A0A3P7M9J0</accession>
<gene>
    <name evidence="2" type="ORF">DILT_LOCUS10482</name>
</gene>
<dbReference type="EMBL" id="UYRU01059909">
    <property type="protein sequence ID" value="VDN14651.1"/>
    <property type="molecule type" value="Genomic_DNA"/>
</dbReference>
<organism evidence="2 3">
    <name type="scientific">Dibothriocephalus latus</name>
    <name type="common">Fish tapeworm</name>
    <name type="synonym">Diphyllobothrium latum</name>
    <dbReference type="NCBI Taxonomy" id="60516"/>
    <lineage>
        <taxon>Eukaryota</taxon>
        <taxon>Metazoa</taxon>
        <taxon>Spiralia</taxon>
        <taxon>Lophotrochozoa</taxon>
        <taxon>Platyhelminthes</taxon>
        <taxon>Cestoda</taxon>
        <taxon>Eucestoda</taxon>
        <taxon>Diphyllobothriidea</taxon>
        <taxon>Diphyllobothriidae</taxon>
        <taxon>Dibothriocephalus</taxon>
    </lineage>
</organism>
<evidence type="ECO:0000259" key="1">
    <source>
        <dbReference type="PROSITE" id="PS50878"/>
    </source>
</evidence>
<name>A0A3P7M9J0_DIBLA</name>
<keyword evidence="3" id="KW-1185">Reference proteome</keyword>
<dbReference type="AlphaFoldDB" id="A0A3P7M9J0"/>
<reference evidence="2 3" key="1">
    <citation type="submission" date="2018-11" db="EMBL/GenBank/DDBJ databases">
        <authorList>
            <consortium name="Pathogen Informatics"/>
        </authorList>
    </citation>
    <scope>NUCLEOTIDE SEQUENCE [LARGE SCALE GENOMIC DNA]</scope>
</reference>
<proteinExistence type="predicted"/>
<dbReference type="InterPro" id="IPR000477">
    <property type="entry name" value="RT_dom"/>
</dbReference>
<feature type="domain" description="Reverse transcriptase" evidence="1">
    <location>
        <begin position="1"/>
        <end position="103"/>
    </location>
</feature>
<dbReference type="PROSITE" id="PS50878">
    <property type="entry name" value="RT_POL"/>
    <property type="match status" value="1"/>
</dbReference>
<evidence type="ECO:0000313" key="2">
    <source>
        <dbReference type="EMBL" id="VDN14651.1"/>
    </source>
</evidence>
<sequence>MLETANCLCDIIQFTNFQIAILRELRTRCTQNVLFLCNCRCYRLIGGVAMGSPHGPFLSNVFMGKIEETRHRETTNDLAFYGRYVDYTFCPTDYNINTIALVQ</sequence>